<evidence type="ECO:0000256" key="2">
    <source>
        <dbReference type="HAMAP-Rule" id="MF_02117"/>
    </source>
</evidence>
<reference evidence="4" key="1">
    <citation type="submission" date="2016-12" db="EMBL/GenBank/DDBJ databases">
        <authorList>
            <person name="Rodrigo-Torres L."/>
            <person name="Arahal R.D."/>
            <person name="Lucena T."/>
        </authorList>
    </citation>
    <scope>NUCLEOTIDE SEQUENCE [LARGE SCALE GENOMIC DNA]</scope>
</reference>
<accession>A0A1M7YVD4</accession>
<comment type="function">
    <text evidence="2">Is required to sustain N(2)-dependent growth in the presence of low levels of carbon monoxide (CO). Probably acts by protecting the N(2) fixation ability of the nitrogenase complex, which is inactivated in the presence of CO.</text>
</comment>
<keyword evidence="1 2" id="KW-0535">Nitrogen fixation</keyword>
<proteinExistence type="inferred from homology"/>
<protein>
    <recommendedName>
        <fullName evidence="2">N(2)-fixation sustaining protein CowN</fullName>
    </recommendedName>
    <alternativeName>
        <fullName evidence="2">CO weal-nitrogenase</fullName>
    </alternativeName>
</protein>
<evidence type="ECO:0000313" key="3">
    <source>
        <dbReference type="EMBL" id="SHO56538.1"/>
    </source>
</evidence>
<dbReference type="NCBIfam" id="NF033689">
    <property type="entry name" value="N2Fix_CO_CowN"/>
    <property type="match status" value="1"/>
</dbReference>
<dbReference type="AlphaFoldDB" id="A0A1M7YVD4"/>
<dbReference type="Proteomes" id="UP000184600">
    <property type="component" value="Unassembled WGS sequence"/>
</dbReference>
<dbReference type="OrthoDB" id="7689335at2"/>
<dbReference type="RefSeq" id="WP_073582610.1">
    <property type="nucleotide sequence ID" value="NZ_AP024897.1"/>
</dbReference>
<evidence type="ECO:0000313" key="4">
    <source>
        <dbReference type="Proteomes" id="UP000184600"/>
    </source>
</evidence>
<gene>
    <name evidence="2 3" type="primary">cowN</name>
    <name evidence="3" type="ORF">VQ7734_02307</name>
</gene>
<comment type="similarity">
    <text evidence="2">Belongs to the CowN family.</text>
</comment>
<organism evidence="3 4">
    <name type="scientific">Vibrio quintilis</name>
    <dbReference type="NCBI Taxonomy" id="1117707"/>
    <lineage>
        <taxon>Bacteria</taxon>
        <taxon>Pseudomonadati</taxon>
        <taxon>Pseudomonadota</taxon>
        <taxon>Gammaproteobacteria</taxon>
        <taxon>Vibrionales</taxon>
        <taxon>Vibrionaceae</taxon>
        <taxon>Vibrio</taxon>
    </lineage>
</organism>
<dbReference type="STRING" id="1117707.VQ7734_02307"/>
<dbReference type="HAMAP" id="MF_02117">
    <property type="entry name" value="CowN"/>
    <property type="match status" value="1"/>
</dbReference>
<name>A0A1M7YVD4_9VIBR</name>
<keyword evidence="4" id="KW-1185">Reference proteome</keyword>
<dbReference type="GO" id="GO:0009399">
    <property type="term" value="P:nitrogen fixation"/>
    <property type="evidence" value="ECO:0007669"/>
    <property type="project" value="UniProtKB-UniRule"/>
</dbReference>
<dbReference type="Pfam" id="PF20543">
    <property type="entry name" value="CowN"/>
    <property type="match status" value="1"/>
</dbReference>
<dbReference type="InterPro" id="IPR024899">
    <property type="entry name" value="CowN"/>
</dbReference>
<dbReference type="EMBL" id="FRFG01000026">
    <property type="protein sequence ID" value="SHO56538.1"/>
    <property type="molecule type" value="Genomic_DNA"/>
</dbReference>
<sequence>MTVPEPDRYISFCNIDCDKNADRLIEILNVHLQAGHGGEPWLKYFQNKQQEQEKRAHDNLHFIGNQLNVLYKYFGDCEDEDALALLYQIEQECC</sequence>
<evidence type="ECO:0000256" key="1">
    <source>
        <dbReference type="ARBA" id="ARBA00023231"/>
    </source>
</evidence>